<proteinExistence type="predicted"/>
<sequence>MATLTAALVLLAPFALAMALSWIARRHETFRIHLDQFRVAAPLGGTFADDRDLERQLHELDAIRSRHYPTTDPMNSETADRYRSGASS</sequence>
<reference evidence="2 3" key="1">
    <citation type="submission" date="2016-12" db="EMBL/GenBank/DDBJ databases">
        <title>The new phylogeny of genus Mycobacterium.</title>
        <authorList>
            <person name="Tortoli E."/>
            <person name="Trovato A."/>
            <person name="Cirillo D.M."/>
        </authorList>
    </citation>
    <scope>NUCLEOTIDE SEQUENCE [LARGE SCALE GENOMIC DNA]</scope>
    <source>
        <strain evidence="2 3">CCUG 66554</strain>
    </source>
</reference>
<dbReference type="EMBL" id="MVII01000020">
    <property type="protein sequence ID" value="ORB54600.1"/>
    <property type="molecule type" value="Genomic_DNA"/>
</dbReference>
<evidence type="ECO:0000256" key="1">
    <source>
        <dbReference type="SAM" id="MobiDB-lite"/>
    </source>
</evidence>
<protein>
    <submittedName>
        <fullName evidence="2">Uncharacterized protein</fullName>
    </submittedName>
</protein>
<feature type="region of interest" description="Disordered" evidence="1">
    <location>
        <begin position="64"/>
        <end position="88"/>
    </location>
</feature>
<dbReference type="OrthoDB" id="4480650at2"/>
<evidence type="ECO:0000313" key="3">
    <source>
        <dbReference type="Proteomes" id="UP000192434"/>
    </source>
</evidence>
<name>A0A1X0IZ07_9MYCO</name>
<comment type="caution">
    <text evidence="2">The sequence shown here is derived from an EMBL/GenBank/DDBJ whole genome shotgun (WGS) entry which is preliminary data.</text>
</comment>
<gene>
    <name evidence="2" type="ORF">BST43_16320</name>
</gene>
<dbReference type="AlphaFoldDB" id="A0A1X0IZ07"/>
<organism evidence="2 3">
    <name type="scientific">Mycobacteroides saopaulense</name>
    <dbReference type="NCBI Taxonomy" id="1578165"/>
    <lineage>
        <taxon>Bacteria</taxon>
        <taxon>Bacillati</taxon>
        <taxon>Actinomycetota</taxon>
        <taxon>Actinomycetes</taxon>
        <taxon>Mycobacteriales</taxon>
        <taxon>Mycobacteriaceae</taxon>
        <taxon>Mycobacteroides</taxon>
    </lineage>
</organism>
<feature type="compositionally biased region" description="Basic and acidic residues" evidence="1">
    <location>
        <begin position="78"/>
        <end position="88"/>
    </location>
</feature>
<evidence type="ECO:0000313" key="2">
    <source>
        <dbReference type="EMBL" id="ORB54600.1"/>
    </source>
</evidence>
<accession>A0A1X0IZ07</accession>
<dbReference type="Proteomes" id="UP000192434">
    <property type="component" value="Unassembled WGS sequence"/>
</dbReference>